<dbReference type="PANTHER" id="PTHR13090">
    <property type="entry name" value="ARGININE-HYDROXYLASE NDUFAF5, MITOCHONDRIAL"/>
    <property type="match status" value="1"/>
</dbReference>
<keyword evidence="6 8" id="KW-0949">S-adenosyl-L-methionine</keyword>
<accession>A0A1H5UPG9</accession>
<proteinExistence type="inferred from homology"/>
<evidence type="ECO:0000256" key="8">
    <source>
        <dbReference type="HAMAP-Rule" id="MF_00835"/>
    </source>
</evidence>
<feature type="domain" description="Methyltransferase type 11" evidence="9">
    <location>
        <begin position="59"/>
        <end position="171"/>
    </location>
</feature>
<dbReference type="SMR" id="A0A1H5UPG9"/>
<dbReference type="UniPathway" id="UPA00078"/>
<comment type="function">
    <text evidence="8">Converts the free carboxyl group of a malonyl-thioester to its methyl ester by transfer of a methyl group from S-adenosyl-L-methionine (SAM). It allows to synthesize pimeloyl-ACP via the fatty acid synthetic pathway.</text>
</comment>
<name>A0A1H5UPG9_NITMU</name>
<protein>
    <recommendedName>
        <fullName evidence="3 8">Malonyl-[acyl-carrier protein] O-methyltransferase</fullName>
        <shortName evidence="8">Malonyl-ACP O-methyltransferase</shortName>
        <ecNumber evidence="3 8">2.1.1.197</ecNumber>
    </recommendedName>
    <alternativeName>
        <fullName evidence="8">Biotin synthesis protein BioC</fullName>
    </alternativeName>
</protein>
<evidence type="ECO:0000313" key="11">
    <source>
        <dbReference type="Proteomes" id="UP000236751"/>
    </source>
</evidence>
<keyword evidence="7 8" id="KW-0093">Biotin biosynthesis</keyword>
<dbReference type="GO" id="GO:0009102">
    <property type="term" value="P:biotin biosynthetic process"/>
    <property type="evidence" value="ECO:0007669"/>
    <property type="project" value="UniProtKB-UniRule"/>
</dbReference>
<reference evidence="10 11" key="1">
    <citation type="submission" date="2016-10" db="EMBL/GenBank/DDBJ databases">
        <authorList>
            <person name="de Groot N.N."/>
        </authorList>
    </citation>
    <scope>NUCLEOTIDE SEQUENCE [LARGE SCALE GENOMIC DNA]</scope>
    <source>
        <strain evidence="10 11">Nl13</strain>
    </source>
</reference>
<evidence type="ECO:0000256" key="7">
    <source>
        <dbReference type="ARBA" id="ARBA00022756"/>
    </source>
</evidence>
<evidence type="ECO:0000256" key="3">
    <source>
        <dbReference type="ARBA" id="ARBA00012327"/>
    </source>
</evidence>
<organism evidence="10 11">
    <name type="scientific">Nitrosospira multiformis (strain ATCC 25196 / NCIMB 11849 / C 71)</name>
    <dbReference type="NCBI Taxonomy" id="323848"/>
    <lineage>
        <taxon>Bacteria</taxon>
        <taxon>Pseudomonadati</taxon>
        <taxon>Pseudomonadota</taxon>
        <taxon>Betaproteobacteria</taxon>
        <taxon>Nitrosomonadales</taxon>
        <taxon>Nitrosomonadaceae</taxon>
        <taxon>Nitrosospira</taxon>
    </lineage>
</organism>
<sequence>MSGNESVVNYDHFIDKRRVRKAFERAAPLYDQAAVLQREVCDRMLSRLEYIKYMPDVVLDAGSGTGYGTCKLLERYPDASMLAIDIATGMHHQARQRMNSMIPRWRQLFGVGRNQRTSRVRYVAGDIEQLPLEDSCAGLVWSNLALQWCNDLKKTFDEMRRILKNGGLFMFSTFGPDTLKELRQAFRHADDYSHVNRFADMHDIGDMLVHSGFATPVMDMEYITLTYDEVISVMRDLKAIGAHNATGARHRGLTGKNAWQKAIGHYETLRTGGKLPATFEVVYGHAWKPAPRTSILTPETRRHIGLE</sequence>
<dbReference type="EC" id="2.1.1.197" evidence="3 8"/>
<dbReference type="InterPro" id="IPR029063">
    <property type="entry name" value="SAM-dependent_MTases_sf"/>
</dbReference>
<dbReference type="RefSeq" id="WP_011380476.1">
    <property type="nucleotide sequence ID" value="NC_007614.1"/>
</dbReference>
<dbReference type="HAMAP" id="MF_00835">
    <property type="entry name" value="BioC"/>
    <property type="match status" value="1"/>
</dbReference>
<dbReference type="KEGG" id="nmu:Nmul_A1132"/>
<dbReference type="InterPro" id="IPR013216">
    <property type="entry name" value="Methyltransf_11"/>
</dbReference>
<dbReference type="GO" id="GO:0008757">
    <property type="term" value="F:S-adenosylmethionine-dependent methyltransferase activity"/>
    <property type="evidence" value="ECO:0007669"/>
    <property type="project" value="InterPro"/>
</dbReference>
<evidence type="ECO:0000256" key="4">
    <source>
        <dbReference type="ARBA" id="ARBA00022603"/>
    </source>
</evidence>
<dbReference type="GO" id="GO:0010340">
    <property type="term" value="F:carboxyl-O-methyltransferase activity"/>
    <property type="evidence" value="ECO:0007669"/>
    <property type="project" value="UniProtKB-UniRule"/>
</dbReference>
<dbReference type="AlphaFoldDB" id="A0A1H5UPG9"/>
<dbReference type="CDD" id="cd02440">
    <property type="entry name" value="AdoMet_MTases"/>
    <property type="match status" value="1"/>
</dbReference>
<evidence type="ECO:0000313" key="10">
    <source>
        <dbReference type="EMBL" id="SEF76087.1"/>
    </source>
</evidence>
<dbReference type="Pfam" id="PF08241">
    <property type="entry name" value="Methyltransf_11"/>
    <property type="match status" value="1"/>
</dbReference>
<dbReference type="NCBIfam" id="TIGR02072">
    <property type="entry name" value="BioC"/>
    <property type="match status" value="1"/>
</dbReference>
<comment type="similarity">
    <text evidence="8">Belongs to the methyltransferase superfamily.</text>
</comment>
<dbReference type="EMBL" id="FNVK01000008">
    <property type="protein sequence ID" value="SEF76087.1"/>
    <property type="molecule type" value="Genomic_DNA"/>
</dbReference>
<dbReference type="InterPro" id="IPR050602">
    <property type="entry name" value="Malonyl-ACP_OMT"/>
</dbReference>
<comment type="catalytic activity">
    <reaction evidence="1 8">
        <text>malonyl-[ACP] + S-adenosyl-L-methionine = malonyl-[ACP] methyl ester + S-adenosyl-L-homocysteine</text>
        <dbReference type="Rhea" id="RHEA:17105"/>
        <dbReference type="Rhea" id="RHEA-COMP:9623"/>
        <dbReference type="Rhea" id="RHEA-COMP:9954"/>
        <dbReference type="ChEBI" id="CHEBI:57856"/>
        <dbReference type="ChEBI" id="CHEBI:59789"/>
        <dbReference type="ChEBI" id="CHEBI:78449"/>
        <dbReference type="ChEBI" id="CHEBI:78845"/>
        <dbReference type="EC" id="2.1.1.197"/>
    </reaction>
</comment>
<dbReference type="GO" id="GO:0102130">
    <property type="term" value="F:malonyl-CoA methyltransferase activity"/>
    <property type="evidence" value="ECO:0007669"/>
    <property type="project" value="UniProtKB-EC"/>
</dbReference>
<gene>
    <name evidence="8" type="primary">bioC</name>
    <name evidence="10" type="ORF">SAMN05216403_10850</name>
</gene>
<keyword evidence="4 8" id="KW-0489">Methyltransferase</keyword>
<keyword evidence="5 8" id="KW-0808">Transferase</keyword>
<dbReference type="GO" id="GO:0032259">
    <property type="term" value="P:methylation"/>
    <property type="evidence" value="ECO:0007669"/>
    <property type="project" value="UniProtKB-KW"/>
</dbReference>
<dbReference type="Proteomes" id="UP000236751">
    <property type="component" value="Unassembled WGS sequence"/>
</dbReference>
<evidence type="ECO:0000259" key="9">
    <source>
        <dbReference type="Pfam" id="PF08241"/>
    </source>
</evidence>
<evidence type="ECO:0000256" key="6">
    <source>
        <dbReference type="ARBA" id="ARBA00022691"/>
    </source>
</evidence>
<dbReference type="PANTHER" id="PTHR13090:SF1">
    <property type="entry name" value="ARGININE-HYDROXYLASE NDUFAF5, MITOCHONDRIAL"/>
    <property type="match status" value="1"/>
</dbReference>
<dbReference type="InterPro" id="IPR011814">
    <property type="entry name" value="BioC"/>
</dbReference>
<dbReference type="OrthoDB" id="9760689at2"/>
<comment type="pathway">
    <text evidence="2 8">Cofactor biosynthesis; biotin biosynthesis.</text>
</comment>
<evidence type="ECO:0000256" key="5">
    <source>
        <dbReference type="ARBA" id="ARBA00022679"/>
    </source>
</evidence>
<evidence type="ECO:0000256" key="2">
    <source>
        <dbReference type="ARBA" id="ARBA00004746"/>
    </source>
</evidence>
<dbReference type="SUPFAM" id="SSF53335">
    <property type="entry name" value="S-adenosyl-L-methionine-dependent methyltransferases"/>
    <property type="match status" value="1"/>
</dbReference>
<dbReference type="Gene3D" id="3.40.50.150">
    <property type="entry name" value="Vaccinia Virus protein VP39"/>
    <property type="match status" value="1"/>
</dbReference>
<evidence type="ECO:0000256" key="1">
    <source>
        <dbReference type="ARBA" id="ARBA00000852"/>
    </source>
</evidence>